<evidence type="ECO:0000259" key="1">
    <source>
        <dbReference type="SMART" id="SM00860"/>
    </source>
</evidence>
<dbReference type="Proteomes" id="UP000633619">
    <property type="component" value="Unassembled WGS sequence"/>
</dbReference>
<sequence length="157" mass="18612">MIEFRILEETEKPADDELAEVEEHCEIKLPPDFVRFYSQYDMPENLEGEIYIKAKGYPYPLQLDGFYLPDQMIEEYDVRLDEDESIQSKGKLIPFAFDSSINQYCFFYPANNENDPIIVWVDSNHAAQDLFRENKFNPEAVVVVRKTFKQFLEDLYI</sequence>
<dbReference type="InterPro" id="IPR018958">
    <property type="entry name" value="Knr4/Smi1-like_dom"/>
</dbReference>
<name>A0A8I1ADX9_THEIN</name>
<dbReference type="Gene3D" id="3.40.1580.10">
    <property type="entry name" value="SMI1/KNR4-like"/>
    <property type="match status" value="1"/>
</dbReference>
<reference evidence="2 3" key="1">
    <citation type="submission" date="2020-12" db="EMBL/GenBank/DDBJ databases">
        <title>WGS of Thermoactinomyces spp.</title>
        <authorList>
            <person name="Cheng K."/>
        </authorList>
    </citation>
    <scope>NUCLEOTIDE SEQUENCE [LARGE SCALE GENOMIC DNA]</scope>
    <source>
        <strain evidence="3">CICC 10671\DSM 43846</strain>
    </source>
</reference>
<dbReference type="Pfam" id="PF09346">
    <property type="entry name" value="SMI1_KNR4"/>
    <property type="match status" value="1"/>
</dbReference>
<dbReference type="AlphaFoldDB" id="A0A8I1ADX9"/>
<comment type="caution">
    <text evidence="2">The sequence shown here is derived from an EMBL/GenBank/DDBJ whole genome shotgun (WGS) entry which is preliminary data.</text>
</comment>
<dbReference type="RefSeq" id="WP_181733035.1">
    <property type="nucleotide sequence ID" value="NZ_JACEIR010000017.1"/>
</dbReference>
<organism evidence="2 3">
    <name type="scientific">Thermoactinomyces intermedius</name>
    <dbReference type="NCBI Taxonomy" id="2024"/>
    <lineage>
        <taxon>Bacteria</taxon>
        <taxon>Bacillati</taxon>
        <taxon>Bacillota</taxon>
        <taxon>Bacilli</taxon>
        <taxon>Bacillales</taxon>
        <taxon>Thermoactinomycetaceae</taxon>
        <taxon>Thermoactinomyces</taxon>
    </lineage>
</organism>
<dbReference type="InterPro" id="IPR037883">
    <property type="entry name" value="Knr4/Smi1-like_sf"/>
</dbReference>
<protein>
    <submittedName>
        <fullName evidence="2">SMI1/KNR4 family protein</fullName>
    </submittedName>
</protein>
<feature type="domain" description="Knr4/Smi1-like" evidence="1">
    <location>
        <begin position="13"/>
        <end position="154"/>
    </location>
</feature>
<dbReference type="SMART" id="SM00860">
    <property type="entry name" value="SMI1_KNR4"/>
    <property type="match status" value="1"/>
</dbReference>
<evidence type="ECO:0000313" key="2">
    <source>
        <dbReference type="EMBL" id="MBH8595554.1"/>
    </source>
</evidence>
<accession>A0A8I1ADX9</accession>
<dbReference type="EMBL" id="JAECVW010000004">
    <property type="protein sequence ID" value="MBH8595554.1"/>
    <property type="molecule type" value="Genomic_DNA"/>
</dbReference>
<dbReference type="SUPFAM" id="SSF160631">
    <property type="entry name" value="SMI1/KNR4-like"/>
    <property type="match status" value="1"/>
</dbReference>
<proteinExistence type="predicted"/>
<keyword evidence="3" id="KW-1185">Reference proteome</keyword>
<gene>
    <name evidence="2" type="ORF">I8U20_09445</name>
</gene>
<evidence type="ECO:0000313" key="3">
    <source>
        <dbReference type="Proteomes" id="UP000633619"/>
    </source>
</evidence>